<reference evidence="2" key="1">
    <citation type="submission" date="2017-04" db="EMBL/GenBank/DDBJ databases">
        <title>Function of individual gut microbiota members based on whole genome sequencing of pure cultures obtained from chicken caecum.</title>
        <authorList>
            <person name="Medvecky M."/>
            <person name="Cejkova D."/>
            <person name="Polansky O."/>
            <person name="Karasova D."/>
            <person name="Kubasova T."/>
            <person name="Cizek A."/>
            <person name="Rychlik I."/>
        </authorList>
    </citation>
    <scope>NUCLEOTIDE SEQUENCE [LARGE SCALE GENOMIC DNA]</scope>
    <source>
        <strain evidence="2">An149</strain>
    </source>
</reference>
<dbReference type="EMBL" id="NFLB01000009">
    <property type="protein sequence ID" value="OUQ04808.1"/>
    <property type="molecule type" value="Genomic_DNA"/>
</dbReference>
<name>A0A1Y4QHQ5_9FIRM</name>
<comment type="caution">
    <text evidence="1">The sequence shown here is derived from an EMBL/GenBank/DDBJ whole genome shotgun (WGS) entry which is preliminary data.</text>
</comment>
<dbReference type="AlphaFoldDB" id="A0A1Y4QHQ5"/>
<dbReference type="Proteomes" id="UP000196258">
    <property type="component" value="Unassembled WGS sequence"/>
</dbReference>
<accession>A0A1Y4QHQ5</accession>
<gene>
    <name evidence="1" type="ORF">B5E91_09005</name>
</gene>
<proteinExistence type="predicted"/>
<protein>
    <submittedName>
        <fullName evidence="1">Uncharacterized protein</fullName>
    </submittedName>
</protein>
<evidence type="ECO:0000313" key="1">
    <source>
        <dbReference type="EMBL" id="OUQ04808.1"/>
    </source>
</evidence>
<evidence type="ECO:0000313" key="2">
    <source>
        <dbReference type="Proteomes" id="UP000196258"/>
    </source>
</evidence>
<sequence length="70" mass="8407">MRNIGINKIYRVLNYGIVFSINFETQFCMVCADKYQTRMVDISKSRKINLMKNNTIAFLKENMEIYIFRI</sequence>
<organism evidence="1 2">
    <name type="scientific">Thomasclavelia spiroformis</name>
    <dbReference type="NCBI Taxonomy" id="29348"/>
    <lineage>
        <taxon>Bacteria</taxon>
        <taxon>Bacillati</taxon>
        <taxon>Bacillota</taxon>
        <taxon>Erysipelotrichia</taxon>
        <taxon>Erysipelotrichales</taxon>
        <taxon>Coprobacillaceae</taxon>
        <taxon>Thomasclavelia</taxon>
    </lineage>
</organism>